<evidence type="ECO:0000256" key="1">
    <source>
        <dbReference type="SAM" id="Phobius"/>
    </source>
</evidence>
<dbReference type="Proteomes" id="UP000275408">
    <property type="component" value="Unassembled WGS sequence"/>
</dbReference>
<organism evidence="2 3">
    <name type="scientific">Pocillopora damicornis</name>
    <name type="common">Cauliflower coral</name>
    <name type="synonym">Millepora damicornis</name>
    <dbReference type="NCBI Taxonomy" id="46731"/>
    <lineage>
        <taxon>Eukaryota</taxon>
        <taxon>Metazoa</taxon>
        <taxon>Cnidaria</taxon>
        <taxon>Anthozoa</taxon>
        <taxon>Hexacorallia</taxon>
        <taxon>Scleractinia</taxon>
        <taxon>Astrocoeniina</taxon>
        <taxon>Pocilloporidae</taxon>
        <taxon>Pocillopora</taxon>
    </lineage>
</organism>
<dbReference type="EMBL" id="RCHS01000216">
    <property type="protein sequence ID" value="RMX60217.1"/>
    <property type="molecule type" value="Genomic_DNA"/>
</dbReference>
<accession>A0A3M6V2U9</accession>
<dbReference type="AlphaFoldDB" id="A0A3M6V2U9"/>
<feature type="transmembrane region" description="Helical" evidence="1">
    <location>
        <begin position="7"/>
        <end position="27"/>
    </location>
</feature>
<reference evidence="2 3" key="1">
    <citation type="journal article" date="2018" name="Sci. Rep.">
        <title>Comparative analysis of the Pocillopora damicornis genome highlights role of immune system in coral evolution.</title>
        <authorList>
            <person name="Cunning R."/>
            <person name="Bay R.A."/>
            <person name="Gillette P."/>
            <person name="Baker A.C."/>
            <person name="Traylor-Knowles N."/>
        </authorList>
    </citation>
    <scope>NUCLEOTIDE SEQUENCE [LARGE SCALE GENOMIC DNA]</scope>
    <source>
        <strain evidence="2">RSMAS</strain>
        <tissue evidence="2">Whole animal</tissue>
    </source>
</reference>
<keyword evidence="3" id="KW-1185">Reference proteome</keyword>
<sequence>MVQYRRTVYSVLWVQFALVALYVAIIIAHHQSYLASTMGMAMTLLYFNLTLNPPRNYWRISEL</sequence>
<comment type="caution">
    <text evidence="2">The sequence shown here is derived from an EMBL/GenBank/DDBJ whole genome shotgun (WGS) entry which is preliminary data.</text>
</comment>
<name>A0A3M6V2U9_POCDA</name>
<protein>
    <submittedName>
        <fullName evidence="2">Uncharacterized protein</fullName>
    </submittedName>
</protein>
<gene>
    <name evidence="2" type="ORF">pdam_00023944</name>
</gene>
<keyword evidence="1" id="KW-1133">Transmembrane helix</keyword>
<keyword evidence="1" id="KW-0812">Transmembrane</keyword>
<proteinExistence type="predicted"/>
<evidence type="ECO:0000313" key="3">
    <source>
        <dbReference type="Proteomes" id="UP000275408"/>
    </source>
</evidence>
<keyword evidence="1" id="KW-0472">Membrane</keyword>
<evidence type="ECO:0000313" key="2">
    <source>
        <dbReference type="EMBL" id="RMX60217.1"/>
    </source>
</evidence>
<feature type="transmembrane region" description="Helical" evidence="1">
    <location>
        <begin position="33"/>
        <end position="51"/>
    </location>
</feature>